<feature type="transmembrane region" description="Helical" evidence="9">
    <location>
        <begin position="393"/>
        <end position="412"/>
    </location>
</feature>
<feature type="transmembrane region" description="Helical" evidence="9">
    <location>
        <begin position="500"/>
        <end position="518"/>
    </location>
</feature>
<feature type="transmembrane region" description="Helical" evidence="9">
    <location>
        <begin position="588"/>
        <end position="607"/>
    </location>
</feature>
<name>A0A8J2N0N6_COTCN</name>
<dbReference type="InterPro" id="IPR050352">
    <property type="entry name" value="ABCG_transporters"/>
</dbReference>
<gene>
    <name evidence="11" type="ORF">HICCMSTLAB_LOCUS13769</name>
</gene>
<dbReference type="SUPFAM" id="SSF52540">
    <property type="entry name" value="P-loop containing nucleoside triphosphate hydrolases"/>
    <property type="match status" value="1"/>
</dbReference>
<organism evidence="11 12">
    <name type="scientific">Cotesia congregata</name>
    <name type="common">Parasitoid wasp</name>
    <name type="synonym">Apanteles congregatus</name>
    <dbReference type="NCBI Taxonomy" id="51543"/>
    <lineage>
        <taxon>Eukaryota</taxon>
        <taxon>Metazoa</taxon>
        <taxon>Ecdysozoa</taxon>
        <taxon>Arthropoda</taxon>
        <taxon>Hexapoda</taxon>
        <taxon>Insecta</taxon>
        <taxon>Pterygota</taxon>
        <taxon>Neoptera</taxon>
        <taxon>Endopterygota</taxon>
        <taxon>Hymenoptera</taxon>
        <taxon>Apocrita</taxon>
        <taxon>Ichneumonoidea</taxon>
        <taxon>Braconidae</taxon>
        <taxon>Microgastrinae</taxon>
        <taxon>Cotesia</taxon>
    </lineage>
</organism>
<comment type="similarity">
    <text evidence="2">Belongs to the ABC transporter superfamily. ABCG family. Eye pigment precursor importer (TC 3.A.1.204) subfamily.</text>
</comment>
<keyword evidence="8 9" id="KW-0472">Membrane</keyword>
<dbReference type="GO" id="GO:0140359">
    <property type="term" value="F:ABC-type transporter activity"/>
    <property type="evidence" value="ECO:0007669"/>
    <property type="project" value="InterPro"/>
</dbReference>
<reference evidence="11" key="1">
    <citation type="submission" date="2021-04" db="EMBL/GenBank/DDBJ databases">
        <authorList>
            <person name="Chebbi M.A.C M."/>
        </authorList>
    </citation>
    <scope>NUCLEOTIDE SEQUENCE</scope>
</reference>
<feature type="transmembrane region" description="Helical" evidence="9">
    <location>
        <begin position="471"/>
        <end position="494"/>
    </location>
</feature>
<dbReference type="InterPro" id="IPR013525">
    <property type="entry name" value="ABC2_TM"/>
</dbReference>
<dbReference type="Gene3D" id="3.40.50.300">
    <property type="entry name" value="P-loop containing nucleotide triphosphate hydrolases"/>
    <property type="match status" value="1"/>
</dbReference>
<keyword evidence="6 11" id="KW-0067">ATP-binding</keyword>
<dbReference type="InterPro" id="IPR003439">
    <property type="entry name" value="ABC_transporter-like_ATP-bd"/>
</dbReference>
<dbReference type="GO" id="GO:0005886">
    <property type="term" value="C:plasma membrane"/>
    <property type="evidence" value="ECO:0007669"/>
    <property type="project" value="TreeGrafter"/>
</dbReference>
<keyword evidence="7 9" id="KW-1133">Transmembrane helix</keyword>
<evidence type="ECO:0000256" key="1">
    <source>
        <dbReference type="ARBA" id="ARBA00004141"/>
    </source>
</evidence>
<sequence>MTNNESSVSKSQGATLSWRDLSVYAMDRSNIICKQLVNNVRGIVKPGDLTAILGGSGAGKSSLMTALAYRTAPGIIVHGDIRVNGQRIDPSYMRHHTGFMHQEDIFIGTMTVLEHLWFMAQMKLDRRISKFEIHERINALLREVGLHDRRNVRIGAGGDDKVLSGGEKKRLAFATELLTDPKILFLDEPTTGQDSNSASSLISKLTTFAHRGRTVLCTIHQPSSSIFDEFDRIILVADGRIAFAGTKAAAIDFFSKQGYECPSNYNPADFLVATLAITPREEETSRRTAQRICDAFLTNDACQEIDVALQLENHISKTYNWSMSAYEPEFKQPYWWSRLFWLTHRGFNQVIRDPSVQLIRIVQKLCVAVMAGLCFIGAINLDQLGIQAVQGVLFILVTENAFFPMYATLSLFPQEFPLFIREHRAGMYPTHLYYISRMVSLVPGLIIEPVLFTMIVYWLVGLRSSIEAFGLTLLVTICTMNVSTACGCFFSAAFETVPLAMAYLVPFDYILMITMGPFAKLSSLPIFIRWVRYISWLLHSTEALTIVQWKDVSNISCAFERSGLPCIQNGTQVMDIYDFNEGNYWTDILSMFIIFTCFHLLGYYCLWRRSRLK</sequence>
<protein>
    <submittedName>
        <fullName evidence="11">ATP-binding cassette transporter subfamily G member 3</fullName>
    </submittedName>
</protein>
<dbReference type="SMART" id="SM00382">
    <property type="entry name" value="AAA"/>
    <property type="match status" value="1"/>
</dbReference>
<feature type="transmembrane region" description="Helical" evidence="9">
    <location>
        <begin position="361"/>
        <end position="381"/>
    </location>
</feature>
<dbReference type="PROSITE" id="PS50893">
    <property type="entry name" value="ABC_TRANSPORTER_2"/>
    <property type="match status" value="1"/>
</dbReference>
<dbReference type="PANTHER" id="PTHR48041:SF139">
    <property type="entry name" value="PROTEIN SCARLET"/>
    <property type="match status" value="1"/>
</dbReference>
<dbReference type="GO" id="GO:0005524">
    <property type="term" value="F:ATP binding"/>
    <property type="evidence" value="ECO:0007669"/>
    <property type="project" value="UniProtKB-KW"/>
</dbReference>
<dbReference type="PANTHER" id="PTHR48041">
    <property type="entry name" value="ABC TRANSPORTER G FAMILY MEMBER 28"/>
    <property type="match status" value="1"/>
</dbReference>
<dbReference type="Pfam" id="PF19055">
    <property type="entry name" value="ABC2_membrane_7"/>
    <property type="match status" value="1"/>
</dbReference>
<dbReference type="PROSITE" id="PS00211">
    <property type="entry name" value="ABC_TRANSPORTER_1"/>
    <property type="match status" value="1"/>
</dbReference>
<dbReference type="InterPro" id="IPR003593">
    <property type="entry name" value="AAA+_ATPase"/>
</dbReference>
<dbReference type="AlphaFoldDB" id="A0A8J2N0N6"/>
<dbReference type="Proteomes" id="UP000786811">
    <property type="component" value="Unassembled WGS sequence"/>
</dbReference>
<accession>A0A8J2N0N6</accession>
<keyword evidence="5" id="KW-0547">Nucleotide-binding</keyword>
<dbReference type="Pfam" id="PF00005">
    <property type="entry name" value="ABC_tran"/>
    <property type="match status" value="1"/>
</dbReference>
<dbReference type="OrthoDB" id="66620at2759"/>
<dbReference type="GO" id="GO:0016887">
    <property type="term" value="F:ATP hydrolysis activity"/>
    <property type="evidence" value="ECO:0007669"/>
    <property type="project" value="InterPro"/>
</dbReference>
<evidence type="ECO:0000256" key="4">
    <source>
        <dbReference type="ARBA" id="ARBA00022692"/>
    </source>
</evidence>
<evidence type="ECO:0000256" key="6">
    <source>
        <dbReference type="ARBA" id="ARBA00022840"/>
    </source>
</evidence>
<feature type="transmembrane region" description="Helical" evidence="9">
    <location>
        <begin position="432"/>
        <end position="459"/>
    </location>
</feature>
<keyword evidence="4 9" id="KW-0812">Transmembrane</keyword>
<feature type="domain" description="ABC transporter" evidence="10">
    <location>
        <begin position="16"/>
        <end position="263"/>
    </location>
</feature>
<evidence type="ECO:0000256" key="3">
    <source>
        <dbReference type="ARBA" id="ARBA00022448"/>
    </source>
</evidence>
<evidence type="ECO:0000259" key="10">
    <source>
        <dbReference type="PROSITE" id="PS50893"/>
    </source>
</evidence>
<evidence type="ECO:0000256" key="8">
    <source>
        <dbReference type="ARBA" id="ARBA00023136"/>
    </source>
</evidence>
<dbReference type="GO" id="GO:0030659">
    <property type="term" value="C:cytoplasmic vesicle membrane"/>
    <property type="evidence" value="ECO:0007669"/>
    <property type="project" value="TreeGrafter"/>
</dbReference>
<dbReference type="Pfam" id="PF01061">
    <property type="entry name" value="ABC2_membrane"/>
    <property type="match status" value="1"/>
</dbReference>
<evidence type="ECO:0000256" key="2">
    <source>
        <dbReference type="ARBA" id="ARBA00005814"/>
    </source>
</evidence>
<evidence type="ECO:0000313" key="11">
    <source>
        <dbReference type="EMBL" id="CAG5109133.1"/>
    </source>
</evidence>
<dbReference type="InterPro" id="IPR043926">
    <property type="entry name" value="ABCG_dom"/>
</dbReference>
<evidence type="ECO:0000256" key="7">
    <source>
        <dbReference type="ARBA" id="ARBA00022989"/>
    </source>
</evidence>
<keyword evidence="3" id="KW-0813">Transport</keyword>
<evidence type="ECO:0000313" key="12">
    <source>
        <dbReference type="Proteomes" id="UP000786811"/>
    </source>
</evidence>
<dbReference type="InterPro" id="IPR027417">
    <property type="entry name" value="P-loop_NTPase"/>
</dbReference>
<dbReference type="EMBL" id="CAJNRD030001124">
    <property type="protein sequence ID" value="CAG5109133.1"/>
    <property type="molecule type" value="Genomic_DNA"/>
</dbReference>
<dbReference type="InterPro" id="IPR017871">
    <property type="entry name" value="ABC_transporter-like_CS"/>
</dbReference>
<keyword evidence="12" id="KW-1185">Reference proteome</keyword>
<proteinExistence type="inferred from homology"/>
<evidence type="ECO:0000256" key="5">
    <source>
        <dbReference type="ARBA" id="ARBA00022741"/>
    </source>
</evidence>
<comment type="caution">
    <text evidence="11">The sequence shown here is derived from an EMBL/GenBank/DDBJ whole genome shotgun (WGS) entry which is preliminary data.</text>
</comment>
<comment type="subcellular location">
    <subcellularLocation>
        <location evidence="1">Membrane</location>
        <topology evidence="1">Multi-pass membrane protein</topology>
    </subcellularLocation>
</comment>
<evidence type="ECO:0000256" key="9">
    <source>
        <dbReference type="SAM" id="Phobius"/>
    </source>
</evidence>